<keyword evidence="2" id="KW-1185">Reference proteome</keyword>
<protein>
    <recommendedName>
        <fullName evidence="3">DUF4926 domain-containing protein</fullName>
    </recommendedName>
</protein>
<gene>
    <name evidence="1" type="ORF">BAU07_22120</name>
</gene>
<accession>A0A193GJ63</accession>
<proteinExistence type="predicted"/>
<dbReference type="RefSeq" id="WP_066662562.1">
    <property type="nucleotide sequence ID" value="NZ_CBCSCL010000007.1"/>
</dbReference>
<dbReference type="AlphaFoldDB" id="A0A193GJ63"/>
<name>A0A193GJ63_9BORD</name>
<dbReference type="OrthoDB" id="8657397at2"/>
<reference evidence="1 2" key="1">
    <citation type="submission" date="2016-06" db="EMBL/GenBank/DDBJ databases">
        <title>Complete genome sequences of Bordetella bronchialis and Bordetella flabilis.</title>
        <authorList>
            <person name="LiPuma J.J."/>
            <person name="Spilker T."/>
        </authorList>
    </citation>
    <scope>NUCLEOTIDE SEQUENCE [LARGE SCALE GENOMIC DNA]</scope>
    <source>
        <strain evidence="1 2">AU10664</strain>
    </source>
</reference>
<dbReference type="STRING" id="463014.BAU07_22120"/>
<evidence type="ECO:0008006" key="3">
    <source>
        <dbReference type="Google" id="ProtNLM"/>
    </source>
</evidence>
<evidence type="ECO:0000313" key="2">
    <source>
        <dbReference type="Proteomes" id="UP000091926"/>
    </source>
</evidence>
<dbReference type="KEGG" id="bfz:BAU07_22120"/>
<sequence>MADWKTVNLVELATGDKVRMADGAIAEVVENPQDGFWVIVRYLEHPTEPAVVNGEEVQVFATDIEGVQG</sequence>
<dbReference type="Proteomes" id="UP000091926">
    <property type="component" value="Chromosome"/>
</dbReference>
<evidence type="ECO:0000313" key="1">
    <source>
        <dbReference type="EMBL" id="ANN79456.1"/>
    </source>
</evidence>
<dbReference type="EMBL" id="CP016172">
    <property type="protein sequence ID" value="ANN79456.1"/>
    <property type="molecule type" value="Genomic_DNA"/>
</dbReference>
<organism evidence="1 2">
    <name type="scientific">Bordetella flabilis</name>
    <dbReference type="NCBI Taxonomy" id="463014"/>
    <lineage>
        <taxon>Bacteria</taxon>
        <taxon>Pseudomonadati</taxon>
        <taxon>Pseudomonadota</taxon>
        <taxon>Betaproteobacteria</taxon>
        <taxon>Burkholderiales</taxon>
        <taxon>Alcaligenaceae</taxon>
        <taxon>Bordetella</taxon>
    </lineage>
</organism>